<dbReference type="GO" id="GO:0006506">
    <property type="term" value="P:GPI anchor biosynthetic process"/>
    <property type="evidence" value="ECO:0007669"/>
    <property type="project" value="UniProtKB-UniPathway"/>
</dbReference>
<keyword evidence="4" id="KW-0337">GPI-anchor biosynthesis</keyword>
<feature type="transmembrane region" description="Helical" evidence="8">
    <location>
        <begin position="104"/>
        <end position="128"/>
    </location>
</feature>
<sequence length="226" mass="25534">MNIMMLTLGFCVNIFVGSTNLKTIFQQCCDMYVLGILLILLSPLLRTLTVTISTDTIWALSILCTFCHLLTADYSQQMPMDNTLSLGASVFTSVLLASRLKSNITATAFLLFSFLLFGLLPYCLSQFLHKCKNMSQYHKWACELIISSSLSALSTLVIWQQKHTQDNRVISLFYVYLFSCFIVAILGPIGFWRIQHYKVTISGPWSYDTDGEAAQTAELFQRISKN</sequence>
<name>X6M7V6_RETFI</name>
<comment type="caution">
    <text evidence="9">The sequence shown here is derived from an EMBL/GenBank/DDBJ whole genome shotgun (WGS) entry which is preliminary data.</text>
</comment>
<dbReference type="Proteomes" id="UP000023152">
    <property type="component" value="Unassembled WGS sequence"/>
</dbReference>
<evidence type="ECO:0000256" key="8">
    <source>
        <dbReference type="SAM" id="Phobius"/>
    </source>
</evidence>
<organism evidence="9 10">
    <name type="scientific">Reticulomyxa filosa</name>
    <dbReference type="NCBI Taxonomy" id="46433"/>
    <lineage>
        <taxon>Eukaryota</taxon>
        <taxon>Sar</taxon>
        <taxon>Rhizaria</taxon>
        <taxon>Retaria</taxon>
        <taxon>Foraminifera</taxon>
        <taxon>Monothalamids</taxon>
        <taxon>Reticulomyxidae</taxon>
        <taxon>Reticulomyxa</taxon>
    </lineage>
</organism>
<dbReference type="Pfam" id="PF06432">
    <property type="entry name" value="GPI2"/>
    <property type="match status" value="1"/>
</dbReference>
<dbReference type="AlphaFoldDB" id="X6M7V6"/>
<evidence type="ECO:0000256" key="1">
    <source>
        <dbReference type="ARBA" id="ARBA00004141"/>
    </source>
</evidence>
<dbReference type="InterPro" id="IPR009450">
    <property type="entry name" value="Plno_GlcNAc_GPI2"/>
</dbReference>
<keyword evidence="10" id="KW-1185">Reference proteome</keyword>
<evidence type="ECO:0000313" key="9">
    <source>
        <dbReference type="EMBL" id="ETO09537.1"/>
    </source>
</evidence>
<proteinExistence type="inferred from homology"/>
<comment type="similarity">
    <text evidence="3">Belongs to the PIGC family.</text>
</comment>
<keyword evidence="7 8" id="KW-0472">Membrane</keyword>
<dbReference type="UniPathway" id="UPA00196"/>
<evidence type="ECO:0000256" key="7">
    <source>
        <dbReference type="ARBA" id="ARBA00023136"/>
    </source>
</evidence>
<evidence type="ECO:0000256" key="4">
    <source>
        <dbReference type="ARBA" id="ARBA00022502"/>
    </source>
</evidence>
<evidence type="ECO:0000256" key="5">
    <source>
        <dbReference type="ARBA" id="ARBA00022692"/>
    </source>
</evidence>
<evidence type="ECO:0008006" key="11">
    <source>
        <dbReference type="Google" id="ProtNLM"/>
    </source>
</evidence>
<reference evidence="9 10" key="1">
    <citation type="journal article" date="2013" name="Curr. Biol.">
        <title>The Genome of the Foraminiferan Reticulomyxa filosa.</title>
        <authorList>
            <person name="Glockner G."/>
            <person name="Hulsmann N."/>
            <person name="Schleicher M."/>
            <person name="Noegel A.A."/>
            <person name="Eichinger L."/>
            <person name="Gallinger C."/>
            <person name="Pawlowski J."/>
            <person name="Sierra R."/>
            <person name="Euteneuer U."/>
            <person name="Pillet L."/>
            <person name="Moustafa A."/>
            <person name="Platzer M."/>
            <person name="Groth M."/>
            <person name="Szafranski K."/>
            <person name="Schliwa M."/>
        </authorList>
    </citation>
    <scope>NUCLEOTIDE SEQUENCE [LARGE SCALE GENOMIC DNA]</scope>
</reference>
<evidence type="ECO:0000256" key="2">
    <source>
        <dbReference type="ARBA" id="ARBA00004687"/>
    </source>
</evidence>
<dbReference type="PANTHER" id="PTHR12982">
    <property type="entry name" value="PHOSPHATIDYLINOSITOL GLYCAN, CLASS C"/>
    <property type="match status" value="1"/>
</dbReference>
<feature type="transmembrane region" description="Helical" evidence="8">
    <location>
        <begin position="56"/>
        <end position="75"/>
    </location>
</feature>
<dbReference type="OrthoDB" id="196709at2759"/>
<accession>X6M7V6</accession>
<evidence type="ECO:0000256" key="6">
    <source>
        <dbReference type="ARBA" id="ARBA00022989"/>
    </source>
</evidence>
<keyword evidence="6 8" id="KW-1133">Transmembrane helix</keyword>
<protein>
    <recommendedName>
        <fullName evidence="11">Phosphatidylinositol N-acetylglucosaminyltransferase subunit C</fullName>
    </recommendedName>
</protein>
<keyword evidence="5 8" id="KW-0812">Transmembrane</keyword>
<dbReference type="EMBL" id="ASPP01024015">
    <property type="protein sequence ID" value="ETO09537.1"/>
    <property type="molecule type" value="Genomic_DNA"/>
</dbReference>
<evidence type="ECO:0000313" key="10">
    <source>
        <dbReference type="Proteomes" id="UP000023152"/>
    </source>
</evidence>
<comment type="pathway">
    <text evidence="2">Glycolipid biosynthesis; glycosylphosphatidylinositol-anchor biosynthesis.</text>
</comment>
<dbReference type="OMA" id="WISDSIW"/>
<feature type="transmembrane region" description="Helical" evidence="8">
    <location>
        <begin position="140"/>
        <end position="159"/>
    </location>
</feature>
<comment type="subcellular location">
    <subcellularLocation>
        <location evidence="1">Membrane</location>
        <topology evidence="1">Multi-pass membrane protein</topology>
    </subcellularLocation>
</comment>
<gene>
    <name evidence="9" type="ORF">RFI_27837</name>
</gene>
<evidence type="ECO:0000256" key="3">
    <source>
        <dbReference type="ARBA" id="ARBA00008321"/>
    </source>
</evidence>
<feature type="transmembrane region" description="Helical" evidence="8">
    <location>
        <begin position="31"/>
        <end position="49"/>
    </location>
</feature>
<dbReference type="PANTHER" id="PTHR12982:SF0">
    <property type="entry name" value="PHOSPHATIDYLINOSITOL N-ACETYLGLUCOSAMINYLTRANSFERASE SUBUNIT C"/>
    <property type="match status" value="1"/>
</dbReference>
<dbReference type="GO" id="GO:0000506">
    <property type="term" value="C:glycosylphosphatidylinositol-N-acetylglucosaminyltransferase (GPI-GnT) complex"/>
    <property type="evidence" value="ECO:0007669"/>
    <property type="project" value="TreeGrafter"/>
</dbReference>
<feature type="transmembrane region" description="Helical" evidence="8">
    <location>
        <begin position="171"/>
        <end position="192"/>
    </location>
</feature>